<gene>
    <name evidence="2" type="ORF">HCT14_06640</name>
</gene>
<dbReference type="Proteomes" id="UP000711995">
    <property type="component" value="Unassembled WGS sequence"/>
</dbReference>
<comment type="caution">
    <text evidence="2">The sequence shown here is derived from an EMBL/GenBank/DDBJ whole genome shotgun (WGS) entry which is preliminary data.</text>
</comment>
<organism evidence="2 3">
    <name type="scientific">Entomospira entomophila</name>
    <dbReference type="NCBI Taxonomy" id="2719988"/>
    <lineage>
        <taxon>Bacteria</taxon>
        <taxon>Pseudomonadati</taxon>
        <taxon>Spirochaetota</taxon>
        <taxon>Spirochaetia</taxon>
        <taxon>Spirochaetales</taxon>
        <taxon>Spirochaetaceae</taxon>
        <taxon>Entomospira</taxon>
    </lineage>
</organism>
<evidence type="ECO:0000313" key="2">
    <source>
        <dbReference type="EMBL" id="NIZ41178.1"/>
    </source>
</evidence>
<name>A0A968G9Q0_9SPIO</name>
<accession>A0A968G9Q0</accession>
<feature type="transmembrane region" description="Helical" evidence="1">
    <location>
        <begin position="31"/>
        <end position="52"/>
    </location>
</feature>
<evidence type="ECO:0000313" key="3">
    <source>
        <dbReference type="Proteomes" id="UP000711995"/>
    </source>
</evidence>
<keyword evidence="1" id="KW-1133">Transmembrane helix</keyword>
<feature type="transmembrane region" description="Helical" evidence="1">
    <location>
        <begin position="127"/>
        <end position="145"/>
    </location>
</feature>
<feature type="transmembrane region" description="Helical" evidence="1">
    <location>
        <begin position="64"/>
        <end position="83"/>
    </location>
</feature>
<evidence type="ECO:0000256" key="1">
    <source>
        <dbReference type="SAM" id="Phobius"/>
    </source>
</evidence>
<reference evidence="2 3" key="1">
    <citation type="submission" date="2020-03" db="EMBL/GenBank/DDBJ databases">
        <title>Spirochaetal bacteria isolated from arthropods constitute a novel genus Entomospira genus novum within the order Spirochaetales.</title>
        <authorList>
            <person name="Grana-Miraglia L."/>
            <person name="Sikutova S."/>
            <person name="Fingerle V."/>
            <person name="Sing A."/>
            <person name="Castillo-Ramirez S."/>
            <person name="Margos G."/>
            <person name="Rudolf I."/>
        </authorList>
    </citation>
    <scope>NUCLEOTIDE SEQUENCE [LARGE SCALE GENOMIC DNA]</scope>
    <source>
        <strain evidence="2 3">BR193</strain>
    </source>
</reference>
<keyword evidence="3" id="KW-1185">Reference proteome</keyword>
<keyword evidence="1" id="KW-0472">Membrane</keyword>
<feature type="transmembrane region" description="Helical" evidence="1">
    <location>
        <begin position="7"/>
        <end position="25"/>
    </location>
</feature>
<sequence>MMHHKQTILDSYSLSLLLFFYALLIPTHLSLGGWLFVTLWSLLTIFVLPRAFYHLDRIHLKRDVSIAMVVLSGLTIMVVYIVMGRAFYLDLDVDLLSVALFLLLSVLIARIENVYESRTLSATYGRAIMVGVVIITLFILTRYTLRVGMSTLYDFGVIDVGSLRFWHSPAGRLFIIGFWILIIDQVGALISIWRGDRE</sequence>
<dbReference type="AlphaFoldDB" id="A0A968G9Q0"/>
<dbReference type="EMBL" id="JAATLJ010000001">
    <property type="protein sequence ID" value="NIZ41178.1"/>
    <property type="molecule type" value="Genomic_DNA"/>
</dbReference>
<protein>
    <submittedName>
        <fullName evidence="2">Uncharacterized protein</fullName>
    </submittedName>
</protein>
<dbReference type="RefSeq" id="WP_167700747.1">
    <property type="nucleotide sequence ID" value="NZ_CP118174.1"/>
</dbReference>
<keyword evidence="1" id="KW-0812">Transmembrane</keyword>
<feature type="transmembrane region" description="Helical" evidence="1">
    <location>
        <begin position="173"/>
        <end position="193"/>
    </location>
</feature>
<feature type="transmembrane region" description="Helical" evidence="1">
    <location>
        <begin position="95"/>
        <end position="115"/>
    </location>
</feature>
<proteinExistence type="predicted"/>